<keyword evidence="5" id="KW-0547">Nucleotide-binding</keyword>
<feature type="compositionally biased region" description="Polar residues" evidence="9">
    <location>
        <begin position="235"/>
        <end position="244"/>
    </location>
</feature>
<protein>
    <recommendedName>
        <fullName evidence="3">GTP cyclohydrolase II</fullName>
        <ecNumber evidence="3">3.5.4.25</ecNumber>
    </recommendedName>
</protein>
<dbReference type="InterPro" id="IPR036144">
    <property type="entry name" value="RibA-like_sf"/>
</dbReference>
<dbReference type="PANTHER" id="PTHR21327">
    <property type="entry name" value="GTP CYCLOHYDROLASE II-RELATED"/>
    <property type="match status" value="1"/>
</dbReference>
<dbReference type="NCBIfam" id="NF001591">
    <property type="entry name" value="PRK00393.1"/>
    <property type="match status" value="1"/>
</dbReference>
<dbReference type="GO" id="GO:0005525">
    <property type="term" value="F:GTP binding"/>
    <property type="evidence" value="ECO:0007669"/>
    <property type="project" value="UniProtKB-KW"/>
</dbReference>
<dbReference type="GO" id="GO:0009231">
    <property type="term" value="P:riboflavin biosynthetic process"/>
    <property type="evidence" value="ECO:0007669"/>
    <property type="project" value="UniProtKB-KW"/>
</dbReference>
<reference evidence="11" key="1">
    <citation type="submission" date="2014-08" db="EMBL/GenBank/DDBJ databases">
        <authorList>
            <person name="Sharma Rahul"/>
            <person name="Thines Marco"/>
        </authorList>
    </citation>
    <scope>NUCLEOTIDE SEQUENCE</scope>
</reference>
<evidence type="ECO:0000256" key="7">
    <source>
        <dbReference type="ARBA" id="ARBA00023134"/>
    </source>
</evidence>
<evidence type="ECO:0000256" key="9">
    <source>
        <dbReference type="SAM" id="MobiDB-lite"/>
    </source>
</evidence>
<dbReference type="EMBL" id="LN483332">
    <property type="protein sequence ID" value="CED85506.1"/>
    <property type="molecule type" value="Genomic_DNA"/>
</dbReference>
<dbReference type="AlphaFoldDB" id="A0A0F7SVD3"/>
<evidence type="ECO:0000256" key="1">
    <source>
        <dbReference type="ARBA" id="ARBA00005104"/>
    </source>
</evidence>
<feature type="compositionally biased region" description="Low complexity" evidence="9">
    <location>
        <begin position="218"/>
        <end position="234"/>
    </location>
</feature>
<feature type="region of interest" description="Disordered" evidence="9">
    <location>
        <begin position="1"/>
        <end position="46"/>
    </location>
</feature>
<dbReference type="GO" id="GO:0003935">
    <property type="term" value="F:GTP cyclohydrolase II activity"/>
    <property type="evidence" value="ECO:0007669"/>
    <property type="project" value="UniProtKB-EC"/>
</dbReference>
<keyword evidence="6 11" id="KW-0378">Hydrolase</keyword>
<dbReference type="InterPro" id="IPR032677">
    <property type="entry name" value="GTP_cyclohydro_II"/>
</dbReference>
<name>A0A0F7SVD3_PHARH</name>
<dbReference type="EC" id="3.5.4.25" evidence="3"/>
<feature type="compositionally biased region" description="Low complexity" evidence="9">
    <location>
        <begin position="22"/>
        <end position="36"/>
    </location>
</feature>
<evidence type="ECO:0000313" key="11">
    <source>
        <dbReference type="EMBL" id="CED85506.1"/>
    </source>
</evidence>
<dbReference type="InterPro" id="IPR000926">
    <property type="entry name" value="RibA"/>
</dbReference>
<proteinExistence type="inferred from homology"/>
<dbReference type="CDD" id="cd00641">
    <property type="entry name" value="GTP_cyclohydro2"/>
    <property type="match status" value="1"/>
</dbReference>
<feature type="region of interest" description="Disordered" evidence="9">
    <location>
        <begin position="161"/>
        <end position="184"/>
    </location>
</feature>
<comment type="similarity">
    <text evidence="2">Belongs to the GTP cyclohydrolase II family.</text>
</comment>
<sequence>MSSSKPVKPERVVPVRPLPMCSNSFSASTPASTSSTKVPLNRSGKIETPQPMPFFGGTIVFLPSPPSPSPSQSDHQHGKHAGRRTSLILPSSIPTPVPSPPLSTTTSRSAASNGVRHSSRPFEIKCHARARIPTPHGHVFLHLYKSNQDAKEHLAIVFDPLQMGPDGGSEGEGEDEEESKEHIRSKSLDAQWHGGETDMERLIRGAYVGRLREGGGKPSNPSTSTPTLRPSRSNLASNGTTTAAEPTPVQAPLVRIHSECFTGETLGSQRCDCGEQLDESLRLISLPTRSRPNDPTSDWIPGRGVIVYLRQEGRGIGLLSKLLAYNLQDMGHDTVSANLALGHGADERTYDLAAGILADLGLGGPEGETIRLMTNNPDKVAGLEAEGVRIKERVSMIPRSWESYPHSKPDGFPLTRPPSLAGTPPPLSLGTSLGGVFHPEVRAKEKEDWLARKGGVGMIGGSETRSVELDRYLRTKVERMGHILDLPKSTERAIRRER</sequence>
<dbReference type="PANTHER" id="PTHR21327:SF29">
    <property type="entry name" value="GTP CYCLOHYDROLASE-2"/>
    <property type="match status" value="1"/>
</dbReference>
<feature type="region of interest" description="Disordered" evidence="9">
    <location>
        <begin position="211"/>
        <end position="246"/>
    </location>
</feature>
<evidence type="ECO:0000256" key="2">
    <source>
        <dbReference type="ARBA" id="ARBA00008131"/>
    </source>
</evidence>
<dbReference type="SUPFAM" id="SSF142695">
    <property type="entry name" value="RibA-like"/>
    <property type="match status" value="1"/>
</dbReference>
<evidence type="ECO:0000256" key="3">
    <source>
        <dbReference type="ARBA" id="ARBA00012762"/>
    </source>
</evidence>
<keyword evidence="4" id="KW-0686">Riboflavin biosynthesis</keyword>
<evidence type="ECO:0000256" key="4">
    <source>
        <dbReference type="ARBA" id="ARBA00022619"/>
    </source>
</evidence>
<feature type="region of interest" description="Disordered" evidence="9">
    <location>
        <begin position="60"/>
        <end position="118"/>
    </location>
</feature>
<organism evidence="11">
    <name type="scientific">Phaffia rhodozyma</name>
    <name type="common">Yeast</name>
    <name type="synonym">Xanthophyllomyces dendrorhous</name>
    <dbReference type="NCBI Taxonomy" id="264483"/>
    <lineage>
        <taxon>Eukaryota</taxon>
        <taxon>Fungi</taxon>
        <taxon>Dikarya</taxon>
        <taxon>Basidiomycota</taxon>
        <taxon>Agaricomycotina</taxon>
        <taxon>Tremellomycetes</taxon>
        <taxon>Cystofilobasidiales</taxon>
        <taxon>Mrakiaceae</taxon>
        <taxon>Phaffia</taxon>
    </lineage>
</organism>
<dbReference type="Gene3D" id="3.40.50.10990">
    <property type="entry name" value="GTP cyclohydrolase II"/>
    <property type="match status" value="1"/>
</dbReference>
<feature type="compositionally biased region" description="Acidic residues" evidence="9">
    <location>
        <begin position="169"/>
        <end position="178"/>
    </location>
</feature>
<evidence type="ECO:0000256" key="6">
    <source>
        <dbReference type="ARBA" id="ARBA00022801"/>
    </source>
</evidence>
<evidence type="ECO:0000256" key="5">
    <source>
        <dbReference type="ARBA" id="ARBA00022741"/>
    </source>
</evidence>
<keyword evidence="7" id="KW-0342">GTP-binding</keyword>
<accession>A0A0F7SVD3</accession>
<comment type="catalytic activity">
    <reaction evidence="8">
        <text>GTP + 4 H2O = 2,5-diamino-6-hydroxy-4-(5-phosphoribosylamino)-pyrimidine + formate + 2 phosphate + 3 H(+)</text>
        <dbReference type="Rhea" id="RHEA:23704"/>
        <dbReference type="ChEBI" id="CHEBI:15377"/>
        <dbReference type="ChEBI" id="CHEBI:15378"/>
        <dbReference type="ChEBI" id="CHEBI:15740"/>
        <dbReference type="ChEBI" id="CHEBI:37565"/>
        <dbReference type="ChEBI" id="CHEBI:43474"/>
        <dbReference type="ChEBI" id="CHEBI:58614"/>
        <dbReference type="EC" id="3.5.4.25"/>
    </reaction>
</comment>
<feature type="domain" description="GTP cyclohydrolase II" evidence="10">
    <location>
        <begin position="251"/>
        <end position="394"/>
    </location>
</feature>
<evidence type="ECO:0000259" key="10">
    <source>
        <dbReference type="Pfam" id="PF00925"/>
    </source>
</evidence>
<evidence type="ECO:0000256" key="8">
    <source>
        <dbReference type="ARBA" id="ARBA00049295"/>
    </source>
</evidence>
<dbReference type="Pfam" id="PF00925">
    <property type="entry name" value="GTP_cyclohydro2"/>
    <property type="match status" value="1"/>
</dbReference>
<comment type="pathway">
    <text evidence="1">Cofactor biosynthesis; riboflavin biosynthesis.</text>
</comment>